<comment type="caution">
    <text evidence="2">The sequence shown here is derived from an EMBL/GenBank/DDBJ whole genome shotgun (WGS) entry which is preliminary data.</text>
</comment>
<name>A0A840AA97_9PROT</name>
<reference evidence="2 3" key="1">
    <citation type="submission" date="2020-08" db="EMBL/GenBank/DDBJ databases">
        <title>Genomic Encyclopedia of Type Strains, Phase IV (KMG-IV): sequencing the most valuable type-strain genomes for metagenomic binning, comparative biology and taxonomic classification.</title>
        <authorList>
            <person name="Goeker M."/>
        </authorList>
    </citation>
    <scope>NUCLEOTIDE SEQUENCE [LARGE SCALE GENOMIC DNA]</scope>
    <source>
        <strain evidence="2 3">DSM 19979</strain>
    </source>
</reference>
<keyword evidence="3" id="KW-1185">Reference proteome</keyword>
<dbReference type="PANTHER" id="PTHR44013">
    <property type="entry name" value="ZINC-TYPE ALCOHOL DEHYDROGENASE-LIKE PROTEIN C16A3.02C"/>
    <property type="match status" value="1"/>
</dbReference>
<dbReference type="EMBL" id="JACIDJ010000003">
    <property type="protein sequence ID" value="MBB3898948.1"/>
    <property type="molecule type" value="Genomic_DNA"/>
</dbReference>
<dbReference type="InterPro" id="IPR036291">
    <property type="entry name" value="NAD(P)-bd_dom_sf"/>
</dbReference>
<dbReference type="PANTHER" id="PTHR44013:SF1">
    <property type="entry name" value="ZINC-TYPE ALCOHOL DEHYDROGENASE-LIKE PROTEIN C16A3.02C"/>
    <property type="match status" value="1"/>
</dbReference>
<feature type="domain" description="Enoyl reductase (ER)" evidence="1">
    <location>
        <begin position="15"/>
        <end position="320"/>
    </location>
</feature>
<organism evidence="2 3">
    <name type="scientific">Roseococcus suduntuyensis</name>
    <dbReference type="NCBI Taxonomy" id="455361"/>
    <lineage>
        <taxon>Bacteria</taxon>
        <taxon>Pseudomonadati</taxon>
        <taxon>Pseudomonadota</taxon>
        <taxon>Alphaproteobacteria</taxon>
        <taxon>Acetobacterales</taxon>
        <taxon>Roseomonadaceae</taxon>
        <taxon>Roseococcus</taxon>
    </lineage>
</organism>
<dbReference type="Pfam" id="PF08240">
    <property type="entry name" value="ADH_N"/>
    <property type="match status" value="1"/>
</dbReference>
<dbReference type="SUPFAM" id="SSF51735">
    <property type="entry name" value="NAD(P)-binding Rossmann-fold domains"/>
    <property type="match status" value="1"/>
</dbReference>
<gene>
    <name evidence="2" type="ORF">GGQ83_002391</name>
</gene>
<evidence type="ECO:0000313" key="2">
    <source>
        <dbReference type="EMBL" id="MBB3898948.1"/>
    </source>
</evidence>
<dbReference type="RefSeq" id="WP_207018156.1">
    <property type="nucleotide sequence ID" value="NZ_JACIDJ010000003.1"/>
</dbReference>
<proteinExistence type="predicted"/>
<dbReference type="InterPro" id="IPR020843">
    <property type="entry name" value="ER"/>
</dbReference>
<sequence>MLPKTMRAWCARAYGGPEVLDLRELPLRPPGPGEVLMRVEATTVSSADRRIRALDVPRGMGPILRAVFGITRPRNPVLGAEFTGIVAAVGAGVARFREGDAVIGFPGARMGGHAEFARMPAKGRLVPRPASMPLEAAAALAFGGSTARHFLRRAGLRAGERVLVIGASGTVGSALVQLARLAGARVTGMTSAPNLALVAALGAEPRDYHAAPLPPSGEAWDVIADPAGALDWARAQALLAEGGRYLAINAGLGAMLARNRGGRRILAGPAEERLDDLEALAGLADTGAFRPLIDRILPFDALPEAHARADSGRKRGSVVVLGAPYLTA</sequence>
<dbReference type="GO" id="GO:0016491">
    <property type="term" value="F:oxidoreductase activity"/>
    <property type="evidence" value="ECO:0007669"/>
    <property type="project" value="InterPro"/>
</dbReference>
<evidence type="ECO:0000259" key="1">
    <source>
        <dbReference type="SMART" id="SM00829"/>
    </source>
</evidence>
<dbReference type="Gene3D" id="3.40.50.720">
    <property type="entry name" value="NAD(P)-binding Rossmann-like Domain"/>
    <property type="match status" value="1"/>
</dbReference>
<evidence type="ECO:0000313" key="3">
    <source>
        <dbReference type="Proteomes" id="UP000553193"/>
    </source>
</evidence>
<dbReference type="InterPro" id="IPR052733">
    <property type="entry name" value="Chloroplast_QOR"/>
</dbReference>
<dbReference type="InterPro" id="IPR013154">
    <property type="entry name" value="ADH-like_N"/>
</dbReference>
<dbReference type="AlphaFoldDB" id="A0A840AA97"/>
<dbReference type="InterPro" id="IPR011032">
    <property type="entry name" value="GroES-like_sf"/>
</dbReference>
<dbReference type="Pfam" id="PF13602">
    <property type="entry name" value="ADH_zinc_N_2"/>
    <property type="match status" value="1"/>
</dbReference>
<accession>A0A840AA97</accession>
<dbReference type="Proteomes" id="UP000553193">
    <property type="component" value="Unassembled WGS sequence"/>
</dbReference>
<dbReference type="SMART" id="SM00829">
    <property type="entry name" value="PKS_ER"/>
    <property type="match status" value="1"/>
</dbReference>
<dbReference type="CDD" id="cd08267">
    <property type="entry name" value="MDR1"/>
    <property type="match status" value="1"/>
</dbReference>
<dbReference type="SUPFAM" id="SSF50129">
    <property type="entry name" value="GroES-like"/>
    <property type="match status" value="1"/>
</dbReference>
<protein>
    <submittedName>
        <fullName evidence="2">NADPH:quinone reductase-like Zn-dependent oxidoreductase</fullName>
    </submittedName>
</protein>
<dbReference type="Gene3D" id="3.90.180.10">
    <property type="entry name" value="Medium-chain alcohol dehydrogenases, catalytic domain"/>
    <property type="match status" value="1"/>
</dbReference>